<dbReference type="CDD" id="cd19481">
    <property type="entry name" value="RecA-like_protease"/>
    <property type="match status" value="1"/>
</dbReference>
<dbReference type="OrthoDB" id="10042665at2759"/>
<evidence type="ECO:0000313" key="2">
    <source>
        <dbReference type="EMBL" id="RPA85072.1"/>
    </source>
</evidence>
<evidence type="ECO:0000259" key="1">
    <source>
        <dbReference type="SMART" id="SM00382"/>
    </source>
</evidence>
<dbReference type="InterPro" id="IPR054289">
    <property type="entry name" value="DUF7025"/>
</dbReference>
<dbReference type="Proteomes" id="UP000275078">
    <property type="component" value="Unassembled WGS sequence"/>
</dbReference>
<accession>A0A3N4IFZ2</accession>
<organism evidence="2 3">
    <name type="scientific">Ascobolus immersus RN42</name>
    <dbReference type="NCBI Taxonomy" id="1160509"/>
    <lineage>
        <taxon>Eukaryota</taxon>
        <taxon>Fungi</taxon>
        <taxon>Dikarya</taxon>
        <taxon>Ascomycota</taxon>
        <taxon>Pezizomycotina</taxon>
        <taxon>Pezizomycetes</taxon>
        <taxon>Pezizales</taxon>
        <taxon>Ascobolaceae</taxon>
        <taxon>Ascobolus</taxon>
    </lineage>
</organism>
<dbReference type="PANTHER" id="PTHR46411:SF3">
    <property type="entry name" value="AAA+ ATPASE DOMAIN-CONTAINING PROTEIN"/>
    <property type="match status" value="1"/>
</dbReference>
<sequence length="586" mass="67343">QEMKLEVHRIDSVYSRNGTDCGWEDYDPNRDIRGMKELATKSTQKFAEWVLLLKRQFRRDGRYSLTEMEVKSPLIKEVLKEACDERAMDTAGATIPWPNDKVFRYRGRIREAAKKKSELAEKHCAVLLDYLLLEKNFAEKIRDIDDMFPKEVCTFNIARELFFKDDLIFTKADGELRMFRVADEPQYVFGIIPSLVIPVYYIDYDGQKFGHVKTQLSISTFDDVQFIRDLPVVPMKYLVGRKDIETSLVARGKRFTELAGQNYRSYCGVAGGLYIDSRVMIDTKTYNRRVSTSKPIAVTALSKKDINRKTLTRNELLICTPWIPFFSFADKQFVVGKVDKVTEIVWNDNSFANLVLPDSQKELVRILVENHVSEQETFDDFVKGKGKGLICVLHGPPGVGKTMTAESVAEHTKRPLYMITSGELGSSPEKLEAELTKVLELCKTWNAVLLLDEADVFMEQRTSTDVVRNCLVSIFLRLLEYYQGILFLTTNRVGSFDEAFHSRIHIALHYRNLTSEARERIWRNFSGLLGDDKVELSDEDYKELSKIVLNGRQIKNTFRTAKALSSEKGDKIRMQHLRIVLGVMSS</sequence>
<dbReference type="SMART" id="SM00382">
    <property type="entry name" value="AAA"/>
    <property type="match status" value="1"/>
</dbReference>
<dbReference type="Gene3D" id="3.40.50.300">
    <property type="entry name" value="P-loop containing nucleotide triphosphate hydrolases"/>
    <property type="match status" value="1"/>
</dbReference>
<proteinExistence type="predicted"/>
<dbReference type="AlphaFoldDB" id="A0A3N4IFZ2"/>
<protein>
    <submittedName>
        <fullName evidence="2">P-loop containing nucleoside triphosphate hydrolase protein</fullName>
    </submittedName>
</protein>
<dbReference type="InterPro" id="IPR003593">
    <property type="entry name" value="AAA+_ATPase"/>
</dbReference>
<dbReference type="InterPro" id="IPR027417">
    <property type="entry name" value="P-loop_NTPase"/>
</dbReference>
<gene>
    <name evidence="2" type="ORF">BJ508DRAFT_192408</name>
</gene>
<dbReference type="STRING" id="1160509.A0A3N4IFZ2"/>
<dbReference type="GO" id="GO:0016887">
    <property type="term" value="F:ATP hydrolysis activity"/>
    <property type="evidence" value="ECO:0007669"/>
    <property type="project" value="InterPro"/>
</dbReference>
<keyword evidence="2" id="KW-0378">Hydrolase</keyword>
<dbReference type="PANTHER" id="PTHR46411">
    <property type="entry name" value="FAMILY ATPASE, PUTATIVE-RELATED"/>
    <property type="match status" value="1"/>
</dbReference>
<feature type="non-terminal residue" evidence="2">
    <location>
        <position position="1"/>
    </location>
</feature>
<feature type="domain" description="AAA+ ATPase" evidence="1">
    <location>
        <begin position="387"/>
        <end position="514"/>
    </location>
</feature>
<dbReference type="GO" id="GO:0005524">
    <property type="term" value="F:ATP binding"/>
    <property type="evidence" value="ECO:0007669"/>
    <property type="project" value="InterPro"/>
</dbReference>
<name>A0A3N4IFZ2_ASCIM</name>
<dbReference type="Pfam" id="PF22942">
    <property type="entry name" value="DUF7025"/>
    <property type="match status" value="1"/>
</dbReference>
<evidence type="ECO:0000313" key="3">
    <source>
        <dbReference type="Proteomes" id="UP000275078"/>
    </source>
</evidence>
<dbReference type="SUPFAM" id="SSF52540">
    <property type="entry name" value="P-loop containing nucleoside triphosphate hydrolases"/>
    <property type="match status" value="1"/>
</dbReference>
<dbReference type="InterPro" id="IPR003959">
    <property type="entry name" value="ATPase_AAA_core"/>
</dbReference>
<feature type="non-terminal residue" evidence="2">
    <location>
        <position position="586"/>
    </location>
</feature>
<dbReference type="EMBL" id="ML119655">
    <property type="protein sequence ID" value="RPA85072.1"/>
    <property type="molecule type" value="Genomic_DNA"/>
</dbReference>
<dbReference type="Pfam" id="PF00004">
    <property type="entry name" value="AAA"/>
    <property type="match status" value="1"/>
</dbReference>
<reference evidence="2 3" key="1">
    <citation type="journal article" date="2018" name="Nat. Ecol. Evol.">
        <title>Pezizomycetes genomes reveal the molecular basis of ectomycorrhizal truffle lifestyle.</title>
        <authorList>
            <person name="Murat C."/>
            <person name="Payen T."/>
            <person name="Noel B."/>
            <person name="Kuo A."/>
            <person name="Morin E."/>
            <person name="Chen J."/>
            <person name="Kohler A."/>
            <person name="Krizsan K."/>
            <person name="Balestrini R."/>
            <person name="Da Silva C."/>
            <person name="Montanini B."/>
            <person name="Hainaut M."/>
            <person name="Levati E."/>
            <person name="Barry K.W."/>
            <person name="Belfiori B."/>
            <person name="Cichocki N."/>
            <person name="Clum A."/>
            <person name="Dockter R.B."/>
            <person name="Fauchery L."/>
            <person name="Guy J."/>
            <person name="Iotti M."/>
            <person name="Le Tacon F."/>
            <person name="Lindquist E.A."/>
            <person name="Lipzen A."/>
            <person name="Malagnac F."/>
            <person name="Mello A."/>
            <person name="Molinier V."/>
            <person name="Miyauchi S."/>
            <person name="Poulain J."/>
            <person name="Riccioni C."/>
            <person name="Rubini A."/>
            <person name="Sitrit Y."/>
            <person name="Splivallo R."/>
            <person name="Traeger S."/>
            <person name="Wang M."/>
            <person name="Zifcakova L."/>
            <person name="Wipf D."/>
            <person name="Zambonelli A."/>
            <person name="Paolocci F."/>
            <person name="Nowrousian M."/>
            <person name="Ottonello S."/>
            <person name="Baldrian P."/>
            <person name="Spatafora J.W."/>
            <person name="Henrissat B."/>
            <person name="Nagy L.G."/>
            <person name="Aury J.M."/>
            <person name="Wincker P."/>
            <person name="Grigoriev I.V."/>
            <person name="Bonfante P."/>
            <person name="Martin F.M."/>
        </authorList>
    </citation>
    <scope>NUCLEOTIDE SEQUENCE [LARGE SCALE GENOMIC DNA]</scope>
    <source>
        <strain evidence="2 3">RN42</strain>
    </source>
</reference>
<keyword evidence="3" id="KW-1185">Reference proteome</keyword>